<keyword evidence="1" id="KW-0472">Membrane</keyword>
<keyword evidence="1" id="KW-1133">Transmembrane helix</keyword>
<evidence type="ECO:0000313" key="3">
    <source>
        <dbReference type="Proteomes" id="UP000469763"/>
    </source>
</evidence>
<evidence type="ECO:0000256" key="1">
    <source>
        <dbReference type="SAM" id="Phobius"/>
    </source>
</evidence>
<gene>
    <name evidence="2" type="ORF">GFD22_05250</name>
</gene>
<dbReference type="Proteomes" id="UP000469763">
    <property type="component" value="Unassembled WGS sequence"/>
</dbReference>
<protein>
    <submittedName>
        <fullName evidence="2">Uncharacterized protein</fullName>
    </submittedName>
</protein>
<dbReference type="OrthoDB" id="9992470at2"/>
<feature type="transmembrane region" description="Helical" evidence="1">
    <location>
        <begin position="71"/>
        <end position="89"/>
    </location>
</feature>
<reference evidence="2 3" key="1">
    <citation type="submission" date="2019-10" db="EMBL/GenBank/DDBJ databases">
        <title>Bifidobacterium from non-human primates.</title>
        <authorList>
            <person name="Modesto M."/>
        </authorList>
    </citation>
    <scope>NUCLEOTIDE SEQUENCE [LARGE SCALE GENOMIC DNA]</scope>
    <source>
        <strain evidence="2 3">TREC</strain>
    </source>
</reference>
<name>A0A7K3TH49_9BIFI</name>
<dbReference type="EMBL" id="WHZY01000006">
    <property type="protein sequence ID" value="NEG78382.1"/>
    <property type="molecule type" value="Genomic_DNA"/>
</dbReference>
<comment type="caution">
    <text evidence="2">The sequence shown here is derived from an EMBL/GenBank/DDBJ whole genome shotgun (WGS) entry which is preliminary data.</text>
</comment>
<accession>A0A7K3TH49</accession>
<sequence>MSQETVERGVWVTADPKLARRAWRGMPPPWAMFPIVLVFSTVLVALFVLLVGRGPADELVARIGLPDGDEGLFMLFGAIVALFTLMMTYNSWASGRNMPDDLVAVEPERFGLDLRYGPDYKDDEGDMCPRRISAIMFVSGVDRAFTLPKQDGDRVVRARFAVSQGQIRYDGDENAGPGEDRYAMDPDMRVVKDSVFVP</sequence>
<dbReference type="RefSeq" id="WP_152350087.1">
    <property type="nucleotide sequence ID" value="NZ_WBSN01000005.1"/>
</dbReference>
<evidence type="ECO:0000313" key="2">
    <source>
        <dbReference type="EMBL" id="NEG78382.1"/>
    </source>
</evidence>
<keyword evidence="1" id="KW-0812">Transmembrane</keyword>
<feature type="transmembrane region" description="Helical" evidence="1">
    <location>
        <begin position="30"/>
        <end position="51"/>
    </location>
</feature>
<keyword evidence="3" id="KW-1185">Reference proteome</keyword>
<organism evidence="2 3">
    <name type="scientific">Bifidobacterium avesanii</name>
    <dbReference type="NCBI Taxonomy" id="1798157"/>
    <lineage>
        <taxon>Bacteria</taxon>
        <taxon>Bacillati</taxon>
        <taxon>Actinomycetota</taxon>
        <taxon>Actinomycetes</taxon>
        <taxon>Bifidobacteriales</taxon>
        <taxon>Bifidobacteriaceae</taxon>
        <taxon>Bifidobacterium</taxon>
    </lineage>
</organism>
<dbReference type="AlphaFoldDB" id="A0A7K3TH49"/>
<proteinExistence type="predicted"/>